<evidence type="ECO:0000313" key="10">
    <source>
        <dbReference type="Proteomes" id="UP000198534"/>
    </source>
</evidence>
<dbReference type="InterPro" id="IPR003171">
    <property type="entry name" value="Mehydrof_redctse-like"/>
</dbReference>
<proteinExistence type="inferred from homology"/>
<keyword evidence="9" id="KW-0808">Transferase</keyword>
<dbReference type="GO" id="GO:0071949">
    <property type="term" value="F:FAD binding"/>
    <property type="evidence" value="ECO:0007669"/>
    <property type="project" value="TreeGrafter"/>
</dbReference>
<name>A0A1H2W415_9BACL</name>
<dbReference type="EMBL" id="FNNQ01000006">
    <property type="protein sequence ID" value="SDW75383.1"/>
    <property type="molecule type" value="Genomic_DNA"/>
</dbReference>
<comment type="pathway">
    <text evidence="2 8">One-carbon metabolism; tetrahydrofolate interconversion.</text>
</comment>
<evidence type="ECO:0000256" key="2">
    <source>
        <dbReference type="ARBA" id="ARBA00004777"/>
    </source>
</evidence>
<comment type="cofactor">
    <cofactor evidence="1 8">
        <name>FAD</name>
        <dbReference type="ChEBI" id="CHEBI:57692"/>
    </cofactor>
</comment>
<reference evidence="9 10" key="1">
    <citation type="submission" date="2016-10" db="EMBL/GenBank/DDBJ databases">
        <authorList>
            <person name="de Groot N.N."/>
        </authorList>
    </citation>
    <scope>NUCLEOTIDE SEQUENCE [LARGE SCALE GENOMIC DNA]</scope>
    <source>
        <strain evidence="9 10">DSM 45610</strain>
    </source>
</reference>
<dbReference type="GO" id="GO:0032259">
    <property type="term" value="P:methylation"/>
    <property type="evidence" value="ECO:0007669"/>
    <property type="project" value="UniProtKB-KW"/>
</dbReference>
<evidence type="ECO:0000256" key="3">
    <source>
        <dbReference type="ARBA" id="ARBA00006743"/>
    </source>
</evidence>
<evidence type="ECO:0000256" key="4">
    <source>
        <dbReference type="ARBA" id="ARBA00022630"/>
    </source>
</evidence>
<dbReference type="Proteomes" id="UP000198534">
    <property type="component" value="Unassembled WGS sequence"/>
</dbReference>
<dbReference type="GO" id="GO:0009086">
    <property type="term" value="P:methionine biosynthetic process"/>
    <property type="evidence" value="ECO:0007669"/>
    <property type="project" value="TreeGrafter"/>
</dbReference>
<keyword evidence="5 8" id="KW-0274">FAD</keyword>
<gene>
    <name evidence="9" type="ORF">SAMN05444487_10613</name>
</gene>
<evidence type="ECO:0000256" key="1">
    <source>
        <dbReference type="ARBA" id="ARBA00001974"/>
    </source>
</evidence>
<keyword evidence="6 8" id="KW-0560">Oxidoreductase</keyword>
<dbReference type="InterPro" id="IPR029041">
    <property type="entry name" value="FAD-linked_oxidoreductase-like"/>
</dbReference>
<evidence type="ECO:0000256" key="5">
    <source>
        <dbReference type="ARBA" id="ARBA00022827"/>
    </source>
</evidence>
<comment type="catalytic activity">
    <reaction evidence="7">
        <text>(6S)-5-methyl-5,6,7,8-tetrahydrofolate + NAD(+) = (6R)-5,10-methylene-5,6,7,8-tetrahydrofolate + NADH + H(+)</text>
        <dbReference type="Rhea" id="RHEA:19821"/>
        <dbReference type="ChEBI" id="CHEBI:15378"/>
        <dbReference type="ChEBI" id="CHEBI:15636"/>
        <dbReference type="ChEBI" id="CHEBI:18608"/>
        <dbReference type="ChEBI" id="CHEBI:57540"/>
        <dbReference type="ChEBI" id="CHEBI:57945"/>
        <dbReference type="EC" id="1.5.1.54"/>
    </reaction>
    <physiologicalReaction direction="right-to-left" evidence="7">
        <dbReference type="Rhea" id="RHEA:19823"/>
    </physiologicalReaction>
</comment>
<keyword evidence="10" id="KW-1185">Reference proteome</keyword>
<dbReference type="GO" id="GO:0106312">
    <property type="term" value="F:methylenetetrahydrofolate reductase (NADH) activity"/>
    <property type="evidence" value="ECO:0007669"/>
    <property type="project" value="UniProtKB-EC"/>
</dbReference>
<dbReference type="GO" id="GO:0035999">
    <property type="term" value="P:tetrahydrofolate interconversion"/>
    <property type="evidence" value="ECO:0007669"/>
    <property type="project" value="UniProtKB-UniPathway"/>
</dbReference>
<dbReference type="GO" id="GO:0005829">
    <property type="term" value="C:cytosol"/>
    <property type="evidence" value="ECO:0007669"/>
    <property type="project" value="TreeGrafter"/>
</dbReference>
<keyword evidence="4 8" id="KW-0285">Flavoprotein</keyword>
<dbReference type="SUPFAM" id="SSF51730">
    <property type="entry name" value="FAD-linked oxidoreductase"/>
    <property type="match status" value="1"/>
</dbReference>
<comment type="similarity">
    <text evidence="3 8">Belongs to the methylenetetrahydrofolate reductase family.</text>
</comment>
<dbReference type="UniPathway" id="UPA00193"/>
<dbReference type="Gene3D" id="3.20.20.220">
    <property type="match status" value="1"/>
</dbReference>
<dbReference type="STRING" id="1048340.SAMN05444487_10613"/>
<evidence type="ECO:0000256" key="8">
    <source>
        <dbReference type="RuleBase" id="RU003862"/>
    </source>
</evidence>
<organism evidence="9 10">
    <name type="scientific">Marininema mesophilum</name>
    <dbReference type="NCBI Taxonomy" id="1048340"/>
    <lineage>
        <taxon>Bacteria</taxon>
        <taxon>Bacillati</taxon>
        <taxon>Bacillota</taxon>
        <taxon>Bacilli</taxon>
        <taxon>Bacillales</taxon>
        <taxon>Thermoactinomycetaceae</taxon>
        <taxon>Marininema</taxon>
    </lineage>
</organism>
<dbReference type="PANTHER" id="PTHR45754:SF3">
    <property type="entry name" value="METHYLENETETRAHYDROFOLATE REDUCTASE (NADPH)"/>
    <property type="match status" value="1"/>
</dbReference>
<protein>
    <recommendedName>
        <fullName evidence="8">Methylenetetrahydrofolate reductase</fullName>
    </recommendedName>
</protein>
<accession>A0A1H2W415</accession>
<evidence type="ECO:0000256" key="6">
    <source>
        <dbReference type="ARBA" id="ARBA00023002"/>
    </source>
</evidence>
<evidence type="ECO:0000313" key="9">
    <source>
        <dbReference type="EMBL" id="SDW75383.1"/>
    </source>
</evidence>
<sequence length="149" mass="16812">MGAAFNPNVSKMEPAIRRLKRKVEAGADFIMTQPVYDAESVQRVAEATKDFDIPIFLGVMPLTGHRNALFLHNELPGVKIPDSVLKQMTNKKGAEAREIGISQARGLLDEAIKYFNGIYLITPFNYWEMTAELTRYIRGKTNIMQADHQ</sequence>
<dbReference type="AlphaFoldDB" id="A0A1H2W415"/>
<dbReference type="GO" id="GO:0008168">
    <property type="term" value="F:methyltransferase activity"/>
    <property type="evidence" value="ECO:0007669"/>
    <property type="project" value="UniProtKB-KW"/>
</dbReference>
<dbReference type="Pfam" id="PF02219">
    <property type="entry name" value="MTHFR"/>
    <property type="match status" value="1"/>
</dbReference>
<evidence type="ECO:0000256" key="7">
    <source>
        <dbReference type="ARBA" id="ARBA00048628"/>
    </source>
</evidence>
<keyword evidence="9" id="KW-0489">Methyltransferase</keyword>
<dbReference type="PANTHER" id="PTHR45754">
    <property type="entry name" value="METHYLENETETRAHYDROFOLATE REDUCTASE"/>
    <property type="match status" value="1"/>
</dbReference>